<organism evidence="8 9">
    <name type="scientific">Gluconobacter oxydans DSM 3504</name>
    <dbReference type="NCBI Taxonomy" id="1288313"/>
    <lineage>
        <taxon>Bacteria</taxon>
        <taxon>Pseudomonadati</taxon>
        <taxon>Pseudomonadota</taxon>
        <taxon>Alphaproteobacteria</taxon>
        <taxon>Acetobacterales</taxon>
        <taxon>Acetobacteraceae</taxon>
        <taxon>Gluconobacter</taxon>
    </lineage>
</organism>
<dbReference type="EMBL" id="CP004373">
    <property type="protein sequence ID" value="AHK71113.1"/>
    <property type="molecule type" value="Genomic_DNA"/>
</dbReference>
<evidence type="ECO:0000256" key="1">
    <source>
        <dbReference type="ARBA" id="ARBA00022730"/>
    </source>
</evidence>
<sequence length="219" mass="22902">MANLTTLAVSTRAKAGKGAARATRREGLVPAVIYGGKQEPSIIALDPRVIMKELHRGGWSSRVYNLAAEGAEPVAALIRDVQLHPVTDAPIHVDFQRVAAGTKVHVEVSIAFVGEEKSPGIKRGGVLNVVRHYVDVQADPANIPEHFTAELSGLDIHDNVRWTDLKGTEGVVLGSGQAADMVIASIAAPTIDAEMEAEAAAKAAAEAEAAAAKPGAKKK</sequence>
<dbReference type="Gene3D" id="2.40.240.10">
    <property type="entry name" value="Ribosomal Protein L25, Chain P"/>
    <property type="match status" value="1"/>
</dbReference>
<dbReference type="GO" id="GO:0006412">
    <property type="term" value="P:translation"/>
    <property type="evidence" value="ECO:0007669"/>
    <property type="project" value="UniProtKB-UniRule"/>
</dbReference>
<dbReference type="GO" id="GO:0008097">
    <property type="term" value="F:5S rRNA binding"/>
    <property type="evidence" value="ECO:0007669"/>
    <property type="project" value="InterPro"/>
</dbReference>
<keyword evidence="2 5" id="KW-0694">RNA-binding</keyword>
<dbReference type="InterPro" id="IPR020930">
    <property type="entry name" value="Ribosomal_uL5_bac-type"/>
</dbReference>
<evidence type="ECO:0000313" key="9">
    <source>
        <dbReference type="Proteomes" id="UP000031656"/>
    </source>
</evidence>
<reference evidence="8 9" key="1">
    <citation type="journal article" date="2015" name="Appl. Microbiol. Biotechnol.">
        <title>The consequence of an additional NADH dehydrogenase paralog on the growth of Gluconobacter oxydans DSM3504.</title>
        <authorList>
            <person name="Kostner D."/>
            <person name="Luchterhand B."/>
            <person name="Junker A."/>
            <person name="Volland S."/>
            <person name="Daniel R."/>
            <person name="Buchs J."/>
            <person name="Liebl W."/>
            <person name="Ehrenreich A."/>
        </authorList>
    </citation>
    <scope>NUCLEOTIDE SEQUENCE [LARGE SCALE GENOMIC DNA]</scope>
    <source>
        <strain evidence="8">DSM 3504</strain>
    </source>
</reference>
<feature type="domain" description="Large ribosomal subunit protein bL25 L25" evidence="6">
    <location>
        <begin position="7"/>
        <end position="95"/>
    </location>
</feature>
<dbReference type="InterPro" id="IPR001021">
    <property type="entry name" value="Ribosomal_bL25_long"/>
</dbReference>
<keyword evidence="1 5" id="KW-0699">rRNA-binding</keyword>
<dbReference type="HAMAP" id="MF_01334">
    <property type="entry name" value="Ribosomal_bL25_CTC"/>
    <property type="match status" value="1"/>
</dbReference>
<dbReference type="PANTHER" id="PTHR33284">
    <property type="entry name" value="RIBOSOMAL PROTEIN L25/GLN-TRNA SYNTHETASE, ANTI-CODON-BINDING DOMAIN-CONTAINING PROTEIN"/>
    <property type="match status" value="1"/>
</dbReference>
<comment type="subunit">
    <text evidence="5">Part of the 50S ribosomal subunit; part of the 5S rRNA/L5/L18/L25 subcomplex. Contacts the 5S rRNA. Binds to the 5S rRNA independently of L5 and L18.</text>
</comment>
<dbReference type="Proteomes" id="UP000031656">
    <property type="component" value="Chromosome"/>
</dbReference>
<dbReference type="GO" id="GO:0022625">
    <property type="term" value="C:cytosolic large ribosomal subunit"/>
    <property type="evidence" value="ECO:0007669"/>
    <property type="project" value="TreeGrafter"/>
</dbReference>
<comment type="function">
    <text evidence="5">This is one of the proteins that binds to the 5S RNA in the ribosome where it forms part of the central protuberance.</text>
</comment>
<dbReference type="NCBIfam" id="TIGR00731">
    <property type="entry name" value="bL25_bact_ctc"/>
    <property type="match status" value="1"/>
</dbReference>
<dbReference type="Pfam" id="PF01386">
    <property type="entry name" value="Ribosomal_L25p"/>
    <property type="match status" value="1"/>
</dbReference>
<evidence type="ECO:0000259" key="6">
    <source>
        <dbReference type="Pfam" id="PF01386"/>
    </source>
</evidence>
<proteinExistence type="inferred from homology"/>
<dbReference type="CDD" id="cd00495">
    <property type="entry name" value="Ribosomal_L25_TL5_CTC"/>
    <property type="match status" value="1"/>
</dbReference>
<dbReference type="InterPro" id="IPR020056">
    <property type="entry name" value="Rbsml_bL25/Gln-tRNA_synth_N"/>
</dbReference>
<evidence type="ECO:0000256" key="3">
    <source>
        <dbReference type="ARBA" id="ARBA00022980"/>
    </source>
</evidence>
<dbReference type="KEGG" id="goy:GLS_c12100"/>
<dbReference type="InterPro" id="IPR029751">
    <property type="entry name" value="Ribosomal_L25_dom"/>
</dbReference>
<dbReference type="InterPro" id="IPR020057">
    <property type="entry name" value="Ribosomal_bL25_b-dom"/>
</dbReference>
<protein>
    <recommendedName>
        <fullName evidence="5">Large ribosomal subunit protein bL25</fullName>
    </recommendedName>
    <alternativeName>
        <fullName evidence="5">General stress protein CTC</fullName>
    </alternativeName>
</protein>
<gene>
    <name evidence="5 8" type="primary">rplY</name>
    <name evidence="5" type="synonym">ctc</name>
    <name evidence="8" type="ORF">GLS_c12100</name>
</gene>
<dbReference type="SUPFAM" id="SSF50715">
    <property type="entry name" value="Ribosomal protein L25-like"/>
    <property type="match status" value="1"/>
</dbReference>
<keyword evidence="4 5" id="KW-0687">Ribonucleoprotein</keyword>
<dbReference type="Gene3D" id="2.170.120.20">
    <property type="entry name" value="Ribosomal protein L25, beta domain"/>
    <property type="match status" value="1"/>
</dbReference>
<dbReference type="InterPro" id="IPR037121">
    <property type="entry name" value="Ribosomal_bL25_C"/>
</dbReference>
<evidence type="ECO:0000256" key="5">
    <source>
        <dbReference type="HAMAP-Rule" id="MF_01334"/>
    </source>
</evidence>
<evidence type="ECO:0000313" key="8">
    <source>
        <dbReference type="EMBL" id="AHK71113.1"/>
    </source>
</evidence>
<accession>A0A067Z3N1</accession>
<dbReference type="HOGENOM" id="CLU_075939_0_0_5"/>
<dbReference type="InterPro" id="IPR011035">
    <property type="entry name" value="Ribosomal_bL25/Gln-tRNA_synth"/>
</dbReference>
<dbReference type="PANTHER" id="PTHR33284:SF1">
    <property type="entry name" value="RIBOSOMAL PROTEIN L25_GLN-TRNA SYNTHETASE, ANTI-CODON-BINDING DOMAIN-CONTAINING PROTEIN"/>
    <property type="match status" value="1"/>
</dbReference>
<comment type="similarity">
    <text evidence="5">Belongs to the bacterial ribosomal protein bL25 family. CTC subfamily.</text>
</comment>
<dbReference type="AlphaFoldDB" id="A0A067Z3N1"/>
<dbReference type="NCBIfam" id="NF004128">
    <property type="entry name" value="PRK05618.1-2"/>
    <property type="match status" value="1"/>
</dbReference>
<name>A0A067Z3N1_GLUOY</name>
<dbReference type="GeneID" id="56905445"/>
<evidence type="ECO:0000256" key="4">
    <source>
        <dbReference type="ARBA" id="ARBA00023274"/>
    </source>
</evidence>
<dbReference type="GO" id="GO:0003735">
    <property type="term" value="F:structural constituent of ribosome"/>
    <property type="evidence" value="ECO:0007669"/>
    <property type="project" value="InterPro"/>
</dbReference>
<dbReference type="RefSeq" id="WP_041111579.1">
    <property type="nucleotide sequence ID" value="NZ_CP004373.1"/>
</dbReference>
<evidence type="ECO:0000259" key="7">
    <source>
        <dbReference type="Pfam" id="PF14693"/>
    </source>
</evidence>
<feature type="domain" description="Large ribosomal subunit protein bL25 beta" evidence="7">
    <location>
        <begin position="103"/>
        <end position="189"/>
    </location>
</feature>
<keyword evidence="3 5" id="KW-0689">Ribosomal protein</keyword>
<dbReference type="Pfam" id="PF14693">
    <property type="entry name" value="Ribosomal_TL5_C"/>
    <property type="match status" value="1"/>
</dbReference>
<evidence type="ECO:0000256" key="2">
    <source>
        <dbReference type="ARBA" id="ARBA00022884"/>
    </source>
</evidence>